<comment type="caution">
    <text evidence="2">The sequence shown here is derived from an EMBL/GenBank/DDBJ whole genome shotgun (WGS) entry which is preliminary data.</text>
</comment>
<keyword evidence="1" id="KW-0812">Transmembrane</keyword>
<name>A0A7Y6N2U1_9BURK</name>
<organism evidence="2 3">
    <name type="scientific">Paraburkholderia youngii</name>
    <dbReference type="NCBI Taxonomy" id="2782701"/>
    <lineage>
        <taxon>Bacteria</taxon>
        <taxon>Pseudomonadati</taxon>
        <taxon>Pseudomonadota</taxon>
        <taxon>Betaproteobacteria</taxon>
        <taxon>Burkholderiales</taxon>
        <taxon>Burkholderiaceae</taxon>
        <taxon>Paraburkholderia</taxon>
    </lineage>
</organism>
<keyword evidence="1" id="KW-1133">Transmembrane helix</keyword>
<proteinExistence type="predicted"/>
<dbReference type="RefSeq" id="WP_176110018.1">
    <property type="nucleotide sequence ID" value="NZ_JAALDK010000001.1"/>
</dbReference>
<evidence type="ECO:0000256" key="1">
    <source>
        <dbReference type="SAM" id="Phobius"/>
    </source>
</evidence>
<sequence>MIDGFWRGIFGGLLGPAISRWLGRYTFWKVFFLTLTAIYALMFLIAGFKFGVVPAIKTISAIIFTVPGFFAPAGIAAALAFCAFLGATAAKKKE</sequence>
<feature type="transmembrane region" description="Helical" evidence="1">
    <location>
        <begin position="59"/>
        <end position="87"/>
    </location>
</feature>
<gene>
    <name evidence="2" type="ORF">G5S42_30025</name>
</gene>
<feature type="transmembrane region" description="Helical" evidence="1">
    <location>
        <begin position="30"/>
        <end position="53"/>
    </location>
</feature>
<dbReference type="AlphaFoldDB" id="A0A7Y6N2U1"/>
<keyword evidence="1" id="KW-0472">Membrane</keyword>
<feature type="transmembrane region" description="Helical" evidence="1">
    <location>
        <begin position="6"/>
        <end position="23"/>
    </location>
</feature>
<protein>
    <submittedName>
        <fullName evidence="2">Uncharacterized protein</fullName>
    </submittedName>
</protein>
<reference evidence="2 3" key="1">
    <citation type="submission" date="2020-02" db="EMBL/GenBank/DDBJ databases">
        <title>Paraburkholderia simonii sp. nov. and Paraburkholderia youngii sp. nov. Brazilian and Mexican Mimosa-associated rhizobia.</title>
        <authorList>
            <person name="Mavima L."/>
            <person name="Beukes C.W."/>
            <person name="Chan W.Y."/>
            <person name="Palmer M."/>
            <person name="De Meyer S.E."/>
            <person name="James E.K."/>
            <person name="Venter S.N."/>
            <person name="Steenkamp E.T."/>
        </authorList>
    </citation>
    <scope>NUCLEOTIDE SEQUENCE [LARGE SCALE GENOMIC DNA]</scope>
    <source>
        <strain evidence="2 3">JPY169</strain>
    </source>
</reference>
<dbReference type="EMBL" id="JAALDK010000001">
    <property type="protein sequence ID" value="NUY03860.1"/>
    <property type="molecule type" value="Genomic_DNA"/>
</dbReference>
<dbReference type="GeneID" id="301104595"/>
<evidence type="ECO:0000313" key="2">
    <source>
        <dbReference type="EMBL" id="NUY03860.1"/>
    </source>
</evidence>
<evidence type="ECO:0000313" key="3">
    <source>
        <dbReference type="Proteomes" id="UP000594380"/>
    </source>
</evidence>
<dbReference type="Proteomes" id="UP000594380">
    <property type="component" value="Unassembled WGS sequence"/>
</dbReference>
<accession>A0A7Y6N2U1</accession>